<keyword evidence="2" id="KW-1185">Reference proteome</keyword>
<name>A0A9N8RZL6_9BURK</name>
<dbReference type="Proteomes" id="UP000789704">
    <property type="component" value="Unassembled WGS sequence"/>
</dbReference>
<organism evidence="1 2">
    <name type="scientific">Paraburkholderia saeva</name>
    <dbReference type="NCBI Taxonomy" id="2777537"/>
    <lineage>
        <taxon>Bacteria</taxon>
        <taxon>Pseudomonadati</taxon>
        <taxon>Pseudomonadota</taxon>
        <taxon>Betaproteobacteria</taxon>
        <taxon>Burkholderiales</taxon>
        <taxon>Burkholderiaceae</taxon>
        <taxon>Paraburkholderia</taxon>
    </lineage>
</organism>
<dbReference type="SUPFAM" id="SSF75005">
    <property type="entry name" value="Arabinanase/levansucrase/invertase"/>
    <property type="match status" value="1"/>
</dbReference>
<dbReference type="InterPro" id="IPR023296">
    <property type="entry name" value="Glyco_hydro_beta-prop_sf"/>
</dbReference>
<accession>A0A9N8RZL6</accession>
<comment type="caution">
    <text evidence="1">The sequence shown here is derived from an EMBL/GenBank/DDBJ whole genome shotgun (WGS) entry which is preliminary data.</text>
</comment>
<evidence type="ECO:0008006" key="3">
    <source>
        <dbReference type="Google" id="ProtNLM"/>
    </source>
</evidence>
<protein>
    <recommendedName>
        <fullName evidence="3">Glycosylase</fullName>
    </recommendedName>
</protein>
<dbReference type="PANTHER" id="PTHR35279:SF1">
    <property type="entry name" value="ARABINANASE_LEVANSUCRASE_INVERTASE"/>
    <property type="match status" value="1"/>
</dbReference>
<dbReference type="PANTHER" id="PTHR35279">
    <property type="match status" value="1"/>
</dbReference>
<proteinExistence type="predicted"/>
<reference evidence="1" key="1">
    <citation type="submission" date="2021-04" db="EMBL/GenBank/DDBJ databases">
        <authorList>
            <person name="Vanwijnsberghe S."/>
        </authorList>
    </citation>
    <scope>NUCLEOTIDE SEQUENCE</scope>
    <source>
        <strain evidence="1">LMG 31841</strain>
    </source>
</reference>
<evidence type="ECO:0000313" key="1">
    <source>
        <dbReference type="EMBL" id="CAG4908883.1"/>
    </source>
</evidence>
<dbReference type="Gene3D" id="2.115.10.20">
    <property type="entry name" value="Glycosyl hydrolase domain, family 43"/>
    <property type="match status" value="2"/>
</dbReference>
<dbReference type="AlphaFoldDB" id="A0A9N8RZL6"/>
<gene>
    <name evidence="1" type="ORF">LMG31841_03809</name>
</gene>
<sequence length="324" mass="37006">MFRWKKLGKVFDPKDLKTASWMHEFAQSPSVLIEDSFVRVFFCSRPAPAPDGQYLSYISFIDVDRDNLLNIRRVCENPVLDLGKYGTFDEFGTYPASVIRDGAEVRAYYAGWTRCESVPFNAAIGVAISHDGGETFNRLGDGPVLSYSPDEPFLLGSPRIRKFEGHWQLWYVAGKEWRMTDGKPEPVYKIRMATSDNGIDWVRHGRDLIADKLGEHECQACPDVSYRNGRYHMFFSYRDIRNYKSSEGGYRIGYASSTDMTNWQRNDDLLNIGLSETGWDSEMVNYPHIFELDNSTYMLYQGNGMGRAGFGLALLQSSEEWGQA</sequence>
<dbReference type="RefSeq" id="WP_228880007.1">
    <property type="nucleotide sequence ID" value="NZ_CAJQYX010000009.1"/>
</dbReference>
<dbReference type="EMBL" id="CAJQZC010000007">
    <property type="protein sequence ID" value="CAG4908883.1"/>
    <property type="molecule type" value="Genomic_DNA"/>
</dbReference>
<evidence type="ECO:0000313" key="2">
    <source>
        <dbReference type="Proteomes" id="UP000789704"/>
    </source>
</evidence>